<sequence>MRMIFGLVLVAGLALAGVAVYMVQGYLGQTQQALAAERAVRAKLGPMVEVYVVNKPLAYGDRLTKEDVQKIYWQQSALPEGTFSAEEVLFPPHKDEPRYILRPLEKFEPLLATKVTEPGEPAGLTSQLKEGMRAFSIKVDIASGVAGSIHPGDRVDVYWTGNAGGQSGELTRLIETSLKVIATDAKPGEELTVSGRERTVIVEVSPEQVARLAQGQAAGRLALSLVGTGESAEIGLVEVDRNSLLGIQEQVVQQAAPARVCTIKTRKGADVVEIPIPCTN</sequence>
<keyword evidence="3" id="KW-1185">Reference proteome</keyword>
<dbReference type="InterPro" id="IPR013974">
    <property type="entry name" value="SAF"/>
</dbReference>
<dbReference type="CDD" id="cd11614">
    <property type="entry name" value="SAF_CpaB_FlgA_like"/>
    <property type="match status" value="1"/>
</dbReference>
<name>A0A4S3MLG7_9RHOB</name>
<evidence type="ECO:0000313" key="2">
    <source>
        <dbReference type="EMBL" id="THD81584.1"/>
    </source>
</evidence>
<dbReference type="NCBIfam" id="TIGR03177">
    <property type="entry name" value="pilus_cpaB"/>
    <property type="match status" value="1"/>
</dbReference>
<evidence type="ECO:0000313" key="3">
    <source>
        <dbReference type="Proteomes" id="UP000309450"/>
    </source>
</evidence>
<gene>
    <name evidence="2" type="primary">cpaB</name>
    <name evidence="2" type="ORF">E7811_16930</name>
</gene>
<dbReference type="AlphaFoldDB" id="A0A4S3MLG7"/>
<dbReference type="Pfam" id="PF16976">
    <property type="entry name" value="RcpC"/>
    <property type="match status" value="1"/>
</dbReference>
<dbReference type="RefSeq" id="WP_136395844.1">
    <property type="nucleotide sequence ID" value="NZ_SSND01000005.1"/>
</dbReference>
<proteinExistence type="predicted"/>
<protein>
    <submittedName>
        <fullName evidence="2">Flp pilus assembly protein CpaB</fullName>
    </submittedName>
</protein>
<accession>A0A4S3MLG7</accession>
<dbReference type="InterPro" id="IPR031571">
    <property type="entry name" value="RcpC_dom"/>
</dbReference>
<dbReference type="OrthoDB" id="163768at2"/>
<dbReference type="Proteomes" id="UP000309450">
    <property type="component" value="Unassembled WGS sequence"/>
</dbReference>
<dbReference type="SMART" id="SM00858">
    <property type="entry name" value="SAF"/>
    <property type="match status" value="1"/>
</dbReference>
<reference evidence="2 3" key="1">
    <citation type="submission" date="2019-04" db="EMBL/GenBank/DDBJ databases">
        <title>Draft genome sequence of Gemmobacter aestuarii sp. nov.</title>
        <authorList>
            <person name="Hameed A."/>
            <person name="Lin S.-Y."/>
            <person name="Shahina M."/>
            <person name="Lai W.-A."/>
            <person name="Young C.-C."/>
        </authorList>
    </citation>
    <scope>NUCLEOTIDE SEQUENCE [LARGE SCALE GENOMIC DNA]</scope>
    <source>
        <strain evidence="2 3">CC-PW-75</strain>
    </source>
</reference>
<organism evidence="2 3">
    <name type="scientific">Aliigemmobacter aestuarii</name>
    <dbReference type="NCBI Taxonomy" id="1445661"/>
    <lineage>
        <taxon>Bacteria</taxon>
        <taxon>Pseudomonadati</taxon>
        <taxon>Pseudomonadota</taxon>
        <taxon>Alphaproteobacteria</taxon>
        <taxon>Rhodobacterales</taxon>
        <taxon>Paracoccaceae</taxon>
        <taxon>Aliigemmobacter</taxon>
    </lineage>
</organism>
<comment type="caution">
    <text evidence="2">The sequence shown here is derived from an EMBL/GenBank/DDBJ whole genome shotgun (WGS) entry which is preliminary data.</text>
</comment>
<feature type="domain" description="SAF" evidence="1">
    <location>
        <begin position="48"/>
        <end position="116"/>
    </location>
</feature>
<evidence type="ECO:0000259" key="1">
    <source>
        <dbReference type="SMART" id="SM00858"/>
    </source>
</evidence>
<dbReference type="EMBL" id="SSND01000005">
    <property type="protein sequence ID" value="THD81584.1"/>
    <property type="molecule type" value="Genomic_DNA"/>
</dbReference>
<dbReference type="InterPro" id="IPR017592">
    <property type="entry name" value="Pilus_assmbl_Flp-typ_CpaB"/>
</dbReference>